<evidence type="ECO:0000256" key="5">
    <source>
        <dbReference type="ARBA" id="ARBA00023180"/>
    </source>
</evidence>
<name>A0AAD9P1Q6_RIDPI</name>
<evidence type="ECO:0000256" key="6">
    <source>
        <dbReference type="PROSITE-ProRule" id="PRU00076"/>
    </source>
</evidence>
<feature type="domain" description="EGF-like" evidence="7">
    <location>
        <begin position="18"/>
        <end position="54"/>
    </location>
</feature>
<evidence type="ECO:0000259" key="7">
    <source>
        <dbReference type="PROSITE" id="PS50026"/>
    </source>
</evidence>
<dbReference type="GO" id="GO:0005509">
    <property type="term" value="F:calcium ion binding"/>
    <property type="evidence" value="ECO:0007669"/>
    <property type="project" value="InterPro"/>
</dbReference>
<dbReference type="AlphaFoldDB" id="A0AAD9P1Q6"/>
<dbReference type="GO" id="GO:0005112">
    <property type="term" value="F:Notch binding"/>
    <property type="evidence" value="ECO:0007669"/>
    <property type="project" value="TreeGrafter"/>
</dbReference>
<keyword evidence="4 6" id="KW-1015">Disulfide bond</keyword>
<dbReference type="InterPro" id="IPR018097">
    <property type="entry name" value="EGF_Ca-bd_CS"/>
</dbReference>
<dbReference type="InterPro" id="IPR000742">
    <property type="entry name" value="EGF"/>
</dbReference>
<dbReference type="GO" id="GO:0007219">
    <property type="term" value="P:Notch signaling pathway"/>
    <property type="evidence" value="ECO:0007669"/>
    <property type="project" value="TreeGrafter"/>
</dbReference>
<reference evidence="8" key="1">
    <citation type="journal article" date="2023" name="Mol. Biol. Evol.">
        <title>Third-Generation Sequencing Reveals the Adaptive Role of the Epigenome in Three Deep-Sea Polychaetes.</title>
        <authorList>
            <person name="Perez M."/>
            <person name="Aroh O."/>
            <person name="Sun Y."/>
            <person name="Lan Y."/>
            <person name="Juniper S.K."/>
            <person name="Young C.R."/>
            <person name="Angers B."/>
            <person name="Qian P.Y."/>
        </authorList>
    </citation>
    <scope>NUCLEOTIDE SEQUENCE</scope>
    <source>
        <strain evidence="8">R07B-5</strain>
    </source>
</reference>
<keyword evidence="9" id="KW-1185">Reference proteome</keyword>
<dbReference type="SMART" id="SM00181">
    <property type="entry name" value="EGF"/>
    <property type="match status" value="1"/>
</dbReference>
<dbReference type="Pfam" id="PF00008">
    <property type="entry name" value="EGF"/>
    <property type="match status" value="1"/>
</dbReference>
<keyword evidence="3" id="KW-0677">Repeat</keyword>
<gene>
    <name evidence="8" type="ORF">NP493_198g04014</name>
</gene>
<dbReference type="InterPro" id="IPR001881">
    <property type="entry name" value="EGF-like_Ca-bd_dom"/>
</dbReference>
<evidence type="ECO:0000256" key="3">
    <source>
        <dbReference type="ARBA" id="ARBA00022737"/>
    </source>
</evidence>
<dbReference type="InterPro" id="IPR000152">
    <property type="entry name" value="EGF-type_Asp/Asn_hydroxyl_site"/>
</dbReference>
<comment type="caution">
    <text evidence="6">Lacks conserved residue(s) required for the propagation of feature annotation.</text>
</comment>
<dbReference type="SMART" id="SM00179">
    <property type="entry name" value="EGF_CA"/>
    <property type="match status" value="1"/>
</dbReference>
<dbReference type="PROSITE" id="PS50026">
    <property type="entry name" value="EGF_3"/>
    <property type="match status" value="1"/>
</dbReference>
<evidence type="ECO:0000313" key="8">
    <source>
        <dbReference type="EMBL" id="KAK2186505.1"/>
    </source>
</evidence>
<sequence>MGGCDHIIVFSVCCVVSDIDECASQPCQHEGTCADHVARYTCTCASGYGGASCQTELYSPKLDPPVSKETSMSLIDANNDTCLVLEDTEMYAFPPSMGQWLPRPQNACWRSGLVIKHRVPDNIKTSFKMRITGHRLVCTMSHLKVMTSNSDVSGCGLVSGNYQMRELSGVTKPEPGSLTTCVAACQYKENKTKYIIIEIPNKFQGWTLCDFSIN</sequence>
<keyword evidence="1 6" id="KW-0245">EGF-like domain</keyword>
<dbReference type="EMBL" id="JAODUO010000198">
    <property type="protein sequence ID" value="KAK2186505.1"/>
    <property type="molecule type" value="Genomic_DNA"/>
</dbReference>
<dbReference type="PANTHER" id="PTHR12916">
    <property type="entry name" value="CYTOCHROME C OXIDASE POLYPEPTIDE VIC-2"/>
    <property type="match status" value="1"/>
</dbReference>
<dbReference type="PROSITE" id="PS00010">
    <property type="entry name" value="ASX_HYDROXYL"/>
    <property type="match status" value="1"/>
</dbReference>
<dbReference type="PROSITE" id="PS01186">
    <property type="entry name" value="EGF_2"/>
    <property type="match status" value="1"/>
</dbReference>
<dbReference type="FunFam" id="2.10.25.10:FF:000122">
    <property type="entry name" value="Protein crumbs homolog 2"/>
    <property type="match status" value="1"/>
</dbReference>
<dbReference type="Proteomes" id="UP001209878">
    <property type="component" value="Unassembled WGS sequence"/>
</dbReference>
<dbReference type="CDD" id="cd00054">
    <property type="entry name" value="EGF_CA"/>
    <property type="match status" value="1"/>
</dbReference>
<dbReference type="PRINTS" id="PR00010">
    <property type="entry name" value="EGFBLOOD"/>
</dbReference>
<feature type="disulfide bond" evidence="6">
    <location>
        <begin position="44"/>
        <end position="53"/>
    </location>
</feature>
<keyword evidence="2" id="KW-0732">Signal</keyword>
<organism evidence="8 9">
    <name type="scientific">Ridgeia piscesae</name>
    <name type="common">Tubeworm</name>
    <dbReference type="NCBI Taxonomy" id="27915"/>
    <lineage>
        <taxon>Eukaryota</taxon>
        <taxon>Metazoa</taxon>
        <taxon>Spiralia</taxon>
        <taxon>Lophotrochozoa</taxon>
        <taxon>Annelida</taxon>
        <taxon>Polychaeta</taxon>
        <taxon>Sedentaria</taxon>
        <taxon>Canalipalpata</taxon>
        <taxon>Sabellida</taxon>
        <taxon>Siboglinidae</taxon>
        <taxon>Ridgeia</taxon>
    </lineage>
</organism>
<accession>A0AAD9P1Q6</accession>
<evidence type="ECO:0000256" key="4">
    <source>
        <dbReference type="ARBA" id="ARBA00023157"/>
    </source>
</evidence>
<dbReference type="PROSITE" id="PS00022">
    <property type="entry name" value="EGF_1"/>
    <property type="match status" value="1"/>
</dbReference>
<keyword evidence="5" id="KW-0325">Glycoprotein</keyword>
<dbReference type="PANTHER" id="PTHR12916:SF9">
    <property type="entry name" value="NEUROGENIC LOCUS NOTCH HOMOLOG PROTEIN 1-RELATED"/>
    <property type="match status" value="1"/>
</dbReference>
<dbReference type="Gene3D" id="2.10.25.10">
    <property type="entry name" value="Laminin"/>
    <property type="match status" value="1"/>
</dbReference>
<comment type="caution">
    <text evidence="8">The sequence shown here is derived from an EMBL/GenBank/DDBJ whole genome shotgun (WGS) entry which is preliminary data.</text>
</comment>
<evidence type="ECO:0000256" key="1">
    <source>
        <dbReference type="ARBA" id="ARBA00022536"/>
    </source>
</evidence>
<dbReference type="PROSITE" id="PS01187">
    <property type="entry name" value="EGF_CA"/>
    <property type="match status" value="1"/>
</dbReference>
<evidence type="ECO:0000313" key="9">
    <source>
        <dbReference type="Proteomes" id="UP001209878"/>
    </source>
</evidence>
<evidence type="ECO:0000256" key="2">
    <source>
        <dbReference type="ARBA" id="ARBA00022729"/>
    </source>
</evidence>
<dbReference type="SUPFAM" id="SSF57196">
    <property type="entry name" value="EGF/Laminin"/>
    <property type="match status" value="1"/>
</dbReference>
<protein>
    <recommendedName>
        <fullName evidence="7">EGF-like domain-containing protein</fullName>
    </recommendedName>
</protein>
<proteinExistence type="predicted"/>